<dbReference type="Gene3D" id="2.60.120.10">
    <property type="entry name" value="Jelly Rolls"/>
    <property type="match status" value="1"/>
</dbReference>
<dbReference type="Proteomes" id="UP001501343">
    <property type="component" value="Unassembled WGS sequence"/>
</dbReference>
<reference evidence="3" key="1">
    <citation type="journal article" date="2019" name="Int. J. Syst. Evol. Microbiol.">
        <title>The Global Catalogue of Microorganisms (GCM) 10K type strain sequencing project: providing services to taxonomists for standard genome sequencing and annotation.</title>
        <authorList>
            <consortium name="The Broad Institute Genomics Platform"/>
            <consortium name="The Broad Institute Genome Sequencing Center for Infectious Disease"/>
            <person name="Wu L."/>
            <person name="Ma J."/>
        </authorList>
    </citation>
    <scope>NUCLEOTIDE SEQUENCE [LARGE SCALE GENOMIC DNA]</scope>
    <source>
        <strain evidence="3">JCM 14900</strain>
    </source>
</reference>
<sequence>MTRLTSGVAMDAAHLPVPYEPVDLAKVVSGSPFTRYLDLDDGSGRTIGVWEHTPGVSRDVEADEVFVVLAGDARIEFDEPALPPIELRPGSVVRLEEGMKTVWTVRETLRKVYIAP</sequence>
<evidence type="ECO:0000259" key="1">
    <source>
        <dbReference type="Pfam" id="PF05899"/>
    </source>
</evidence>
<comment type="caution">
    <text evidence="2">The sequence shown here is derived from an EMBL/GenBank/DDBJ whole genome shotgun (WGS) entry which is preliminary data.</text>
</comment>
<dbReference type="InterPro" id="IPR014710">
    <property type="entry name" value="RmlC-like_jellyroll"/>
</dbReference>
<name>A0ABP5B476_9MICO</name>
<proteinExistence type="predicted"/>
<keyword evidence="3" id="KW-1185">Reference proteome</keyword>
<dbReference type="PANTHER" id="PTHR40943:SF1">
    <property type="entry name" value="CYTOPLASMIC PROTEIN"/>
    <property type="match status" value="1"/>
</dbReference>
<dbReference type="RefSeq" id="WP_248148246.1">
    <property type="nucleotide sequence ID" value="NZ_BAAAOF010000004.1"/>
</dbReference>
<dbReference type="SUPFAM" id="SSF51182">
    <property type="entry name" value="RmlC-like cupins"/>
    <property type="match status" value="1"/>
</dbReference>
<accession>A0ABP5B476</accession>
<protein>
    <submittedName>
        <fullName evidence="2">Cupin domain-containing protein</fullName>
    </submittedName>
</protein>
<organism evidence="2 3">
    <name type="scientific">Microbacterium aoyamense</name>
    <dbReference type="NCBI Taxonomy" id="344166"/>
    <lineage>
        <taxon>Bacteria</taxon>
        <taxon>Bacillati</taxon>
        <taxon>Actinomycetota</taxon>
        <taxon>Actinomycetes</taxon>
        <taxon>Micrococcales</taxon>
        <taxon>Microbacteriaceae</taxon>
        <taxon>Microbacterium</taxon>
    </lineage>
</organism>
<gene>
    <name evidence="2" type="ORF">GCM10009775_22840</name>
</gene>
<dbReference type="InterPro" id="IPR011051">
    <property type="entry name" value="RmlC_Cupin_sf"/>
</dbReference>
<evidence type="ECO:0000313" key="3">
    <source>
        <dbReference type="Proteomes" id="UP001501343"/>
    </source>
</evidence>
<feature type="domain" description="(S)-ureidoglycine aminohydrolase cupin" evidence="1">
    <location>
        <begin position="44"/>
        <end position="113"/>
    </location>
</feature>
<dbReference type="Pfam" id="PF05899">
    <property type="entry name" value="Cupin_3"/>
    <property type="match status" value="1"/>
</dbReference>
<evidence type="ECO:0000313" key="2">
    <source>
        <dbReference type="EMBL" id="GAA1930211.1"/>
    </source>
</evidence>
<dbReference type="EMBL" id="BAAAOF010000004">
    <property type="protein sequence ID" value="GAA1930211.1"/>
    <property type="molecule type" value="Genomic_DNA"/>
</dbReference>
<dbReference type="PANTHER" id="PTHR40943">
    <property type="entry name" value="CYTOPLASMIC PROTEIN-RELATED"/>
    <property type="match status" value="1"/>
</dbReference>
<dbReference type="InterPro" id="IPR008579">
    <property type="entry name" value="UGlyAH_Cupin_dom"/>
</dbReference>